<proteinExistence type="predicted"/>
<organism evidence="2 3">
    <name type="scientific">Haloferula chungangensis</name>
    <dbReference type="NCBI Taxonomy" id="1048331"/>
    <lineage>
        <taxon>Bacteria</taxon>
        <taxon>Pseudomonadati</taxon>
        <taxon>Verrucomicrobiota</taxon>
        <taxon>Verrucomicrobiia</taxon>
        <taxon>Verrucomicrobiales</taxon>
        <taxon>Verrucomicrobiaceae</taxon>
        <taxon>Haloferula</taxon>
    </lineage>
</organism>
<evidence type="ECO:0000313" key="3">
    <source>
        <dbReference type="Proteomes" id="UP001596472"/>
    </source>
</evidence>
<feature type="transmembrane region" description="Helical" evidence="1">
    <location>
        <begin position="73"/>
        <end position="93"/>
    </location>
</feature>
<dbReference type="Proteomes" id="UP001596472">
    <property type="component" value="Unassembled WGS sequence"/>
</dbReference>
<accession>A0ABW2LBY8</accession>
<feature type="transmembrane region" description="Helical" evidence="1">
    <location>
        <begin position="118"/>
        <end position="139"/>
    </location>
</feature>
<comment type="caution">
    <text evidence="2">The sequence shown here is derived from an EMBL/GenBank/DDBJ whole genome shotgun (WGS) entry which is preliminary data.</text>
</comment>
<dbReference type="RefSeq" id="WP_379714367.1">
    <property type="nucleotide sequence ID" value="NZ_JBHTBS010000009.1"/>
</dbReference>
<evidence type="ECO:0000313" key="2">
    <source>
        <dbReference type="EMBL" id="MFC7338700.1"/>
    </source>
</evidence>
<protein>
    <submittedName>
        <fullName evidence="2">Uncharacterized protein</fullName>
    </submittedName>
</protein>
<gene>
    <name evidence="2" type="ORF">ACFQY0_16005</name>
</gene>
<keyword evidence="1" id="KW-1133">Transmembrane helix</keyword>
<name>A0ABW2LBY8_9BACT</name>
<reference evidence="3" key="1">
    <citation type="journal article" date="2019" name="Int. J. Syst. Evol. Microbiol.">
        <title>The Global Catalogue of Microorganisms (GCM) 10K type strain sequencing project: providing services to taxonomists for standard genome sequencing and annotation.</title>
        <authorList>
            <consortium name="The Broad Institute Genomics Platform"/>
            <consortium name="The Broad Institute Genome Sequencing Center for Infectious Disease"/>
            <person name="Wu L."/>
            <person name="Ma J."/>
        </authorList>
    </citation>
    <scope>NUCLEOTIDE SEQUENCE [LARGE SCALE GENOMIC DNA]</scope>
    <source>
        <strain evidence="3">CGMCC 4.1467</strain>
    </source>
</reference>
<keyword evidence="1" id="KW-0472">Membrane</keyword>
<keyword evidence="3" id="KW-1185">Reference proteome</keyword>
<sequence length="436" mass="48860">MQAGLWQVRESVLLFRDGARLPEIDLFTGRDDLPLTPASSEFSVAKGAMAICLQWIWLPLVLGALLASSPWDYSPFPIAFGIMVVLKIVAFFHRGHVVSARLRWAVASQLEKKKRGRFRLRVAVACSGIAVCLVTALIGPLDIRLFGFCVMTLSLICVVAMGQWPNKLECSGERDGWFTLKGIPKTGLQALASRQSEANRELMESTPLMRMRKVHAFRGYQAPLRDLLGMSWKSPLLVLIIALMKLTRSKRLVRDRFHWSEATKLDEKNWDSELLKLRDEWLALQGDSEWKFLSAGWIDAPSGDTLTQCFTYVSEDGKQSMLGAVVRVATAHTSGVIGEVTFRSWRPDGTLRLTSNQRVQRPLPEGFDLTVVGGGLAEVFNAHQNAIAEEDIEALGFPEAWDSRMSEEAEWRRRCLEEAGVYGPVREEAFPERPAI</sequence>
<feature type="transmembrane region" description="Helical" evidence="1">
    <location>
        <begin position="48"/>
        <end position="67"/>
    </location>
</feature>
<dbReference type="EMBL" id="JBHTBS010000009">
    <property type="protein sequence ID" value="MFC7338700.1"/>
    <property type="molecule type" value="Genomic_DNA"/>
</dbReference>
<evidence type="ECO:0000256" key="1">
    <source>
        <dbReference type="SAM" id="Phobius"/>
    </source>
</evidence>
<keyword evidence="1" id="KW-0812">Transmembrane</keyword>